<protein>
    <submittedName>
        <fullName evidence="1">Uncharacterized protein</fullName>
    </submittedName>
</protein>
<dbReference type="AlphaFoldDB" id="A0A0F9GJ78"/>
<dbReference type="PROSITE" id="PS51257">
    <property type="entry name" value="PROKAR_LIPOPROTEIN"/>
    <property type="match status" value="1"/>
</dbReference>
<proteinExistence type="predicted"/>
<organism evidence="1">
    <name type="scientific">marine sediment metagenome</name>
    <dbReference type="NCBI Taxonomy" id="412755"/>
    <lineage>
        <taxon>unclassified sequences</taxon>
        <taxon>metagenomes</taxon>
        <taxon>ecological metagenomes</taxon>
    </lineage>
</organism>
<dbReference type="EMBL" id="LAZR01017825">
    <property type="protein sequence ID" value="KKL98813.1"/>
    <property type="molecule type" value="Genomic_DNA"/>
</dbReference>
<accession>A0A0F9GJ78</accession>
<comment type="caution">
    <text evidence="1">The sequence shown here is derived from an EMBL/GenBank/DDBJ whole genome shotgun (WGS) entry which is preliminary data.</text>
</comment>
<gene>
    <name evidence="1" type="ORF">LCGC14_1820620</name>
</gene>
<sequence length="93" mass="10274">MMRKKLLLILGIVIITLLTLTSCEAADAVFSNVRFVDDTGTVYGIKQIDGKPRVSSMPYLYDIAEGNVANHYTMHKFGYNSAVPATDKWSISS</sequence>
<name>A0A0F9GJ78_9ZZZZ</name>
<reference evidence="1" key="1">
    <citation type="journal article" date="2015" name="Nature">
        <title>Complex archaea that bridge the gap between prokaryotes and eukaryotes.</title>
        <authorList>
            <person name="Spang A."/>
            <person name="Saw J.H."/>
            <person name="Jorgensen S.L."/>
            <person name="Zaremba-Niedzwiedzka K."/>
            <person name="Martijn J."/>
            <person name="Lind A.E."/>
            <person name="van Eijk R."/>
            <person name="Schleper C."/>
            <person name="Guy L."/>
            <person name="Ettema T.J."/>
        </authorList>
    </citation>
    <scope>NUCLEOTIDE SEQUENCE</scope>
</reference>
<evidence type="ECO:0000313" key="1">
    <source>
        <dbReference type="EMBL" id="KKL98813.1"/>
    </source>
</evidence>